<reference evidence="1 2" key="1">
    <citation type="journal article" date="2015" name="Genome Announc.">
        <title>Draft genome sequence of a Halorubrum H3 strain isolated from the burlinskoye salt lake (Altai Krai, Russia).</title>
        <authorList>
            <person name="Rozanov A.S."/>
            <person name="Bryanskaya A.V."/>
            <person name="Malup T.K."/>
            <person name="Kotenko A.V."/>
            <person name="Peltek S.E."/>
        </authorList>
    </citation>
    <scope>NUCLEOTIDE SEQUENCE [LARGE SCALE GENOMIC DNA]</scope>
    <source>
        <strain evidence="1 2">H3</strain>
    </source>
</reference>
<evidence type="ECO:0000313" key="1">
    <source>
        <dbReference type="EMBL" id="KDS90147.1"/>
    </source>
</evidence>
<dbReference type="AlphaFoldDB" id="A0A081ERV9"/>
<sequence length="83" mass="9258">MAEIAIEYAAGSRLRSEAETARRLIDSYLGDRPDVDRVTLAPSSESVFCVSVEGDRIWCTDPREWIDAVEAVTAARRRLSELS</sequence>
<keyword evidence="2" id="KW-1185">Reference proteome</keyword>
<name>A0A081ERV9_9EURY</name>
<dbReference type="OrthoDB" id="224233at2157"/>
<dbReference type="EMBL" id="JNFH02000027">
    <property type="protein sequence ID" value="KDS90147.1"/>
    <property type="molecule type" value="Genomic_DNA"/>
</dbReference>
<dbReference type="Proteomes" id="UP000053331">
    <property type="component" value="Unassembled WGS sequence"/>
</dbReference>
<comment type="caution">
    <text evidence="1">The sequence shown here is derived from an EMBL/GenBank/DDBJ whole genome shotgun (WGS) entry which is preliminary data.</text>
</comment>
<organism evidence="1 2">
    <name type="scientific">Halorubrum saccharovorum</name>
    <dbReference type="NCBI Taxonomy" id="2248"/>
    <lineage>
        <taxon>Archaea</taxon>
        <taxon>Methanobacteriati</taxon>
        <taxon>Methanobacteriota</taxon>
        <taxon>Stenosarchaea group</taxon>
        <taxon>Halobacteria</taxon>
        <taxon>Halobacteriales</taxon>
        <taxon>Haloferacaceae</taxon>
        <taxon>Halorubrum</taxon>
    </lineage>
</organism>
<gene>
    <name evidence="1" type="ORF">FK85_21230</name>
</gene>
<protein>
    <submittedName>
        <fullName evidence="1">Uncharacterized protein</fullName>
    </submittedName>
</protein>
<evidence type="ECO:0000313" key="2">
    <source>
        <dbReference type="Proteomes" id="UP000053331"/>
    </source>
</evidence>
<accession>A0A081ERV9</accession>
<proteinExistence type="predicted"/>
<dbReference type="RefSeq" id="WP_004046310.1">
    <property type="nucleotide sequence ID" value="NZ_JNFH02000027.1"/>
</dbReference>